<dbReference type="GO" id="GO:0008331">
    <property type="term" value="F:high voltage-gated calcium channel activity"/>
    <property type="evidence" value="ECO:0007669"/>
    <property type="project" value="TreeGrafter"/>
</dbReference>
<evidence type="ECO:0000256" key="12">
    <source>
        <dbReference type="ARBA" id="ARBA00023303"/>
    </source>
</evidence>
<feature type="coiled-coil region" evidence="13">
    <location>
        <begin position="11"/>
        <end position="41"/>
    </location>
</feature>
<evidence type="ECO:0000256" key="9">
    <source>
        <dbReference type="ARBA" id="ARBA00023065"/>
    </source>
</evidence>
<keyword evidence="13" id="KW-0175">Coiled coil</keyword>
<protein>
    <recommendedName>
        <fullName evidence="15">Ion transport domain-containing protein</fullName>
    </recommendedName>
</protein>
<evidence type="ECO:0000256" key="6">
    <source>
        <dbReference type="ARBA" id="ARBA00022837"/>
    </source>
</evidence>
<feature type="domain" description="Ion transport" evidence="15">
    <location>
        <begin position="110"/>
        <end position="336"/>
    </location>
</feature>
<feature type="transmembrane region" description="Helical" evidence="14">
    <location>
        <begin position="239"/>
        <end position="258"/>
    </location>
</feature>
<evidence type="ECO:0000313" key="16">
    <source>
        <dbReference type="EMBL" id="CAJ1381229.1"/>
    </source>
</evidence>
<dbReference type="PANTHER" id="PTHR45628:SF7">
    <property type="entry name" value="VOLTAGE-DEPENDENT CALCIUM CHANNEL TYPE A SUBUNIT ALPHA-1"/>
    <property type="match status" value="1"/>
</dbReference>
<keyword evidence="6" id="KW-0106">Calcium</keyword>
<dbReference type="InterPro" id="IPR005821">
    <property type="entry name" value="Ion_trans_dom"/>
</dbReference>
<keyword evidence="2" id="KW-0813">Transport</keyword>
<keyword evidence="7" id="KW-0851">Voltage-gated channel</keyword>
<keyword evidence="4" id="KW-0107">Calcium channel</keyword>
<name>A0AA36I7Q9_9DINO</name>
<evidence type="ECO:0000256" key="2">
    <source>
        <dbReference type="ARBA" id="ARBA00022448"/>
    </source>
</evidence>
<keyword evidence="10 14" id="KW-0472">Membrane</keyword>
<evidence type="ECO:0000256" key="11">
    <source>
        <dbReference type="ARBA" id="ARBA00023180"/>
    </source>
</evidence>
<dbReference type="InterPro" id="IPR018247">
    <property type="entry name" value="EF_Hand_1_Ca_BS"/>
</dbReference>
<feature type="transmembrane region" description="Helical" evidence="14">
    <location>
        <begin position="309"/>
        <end position="331"/>
    </location>
</feature>
<dbReference type="InterPro" id="IPR050599">
    <property type="entry name" value="VDCC_alpha-1_subunit"/>
</dbReference>
<evidence type="ECO:0000256" key="8">
    <source>
        <dbReference type="ARBA" id="ARBA00022989"/>
    </source>
</evidence>
<reference evidence="16" key="1">
    <citation type="submission" date="2023-08" db="EMBL/GenBank/DDBJ databases">
        <authorList>
            <person name="Chen Y."/>
            <person name="Shah S."/>
            <person name="Dougan E. K."/>
            <person name="Thang M."/>
            <person name="Chan C."/>
        </authorList>
    </citation>
    <scope>NUCLEOTIDE SEQUENCE</scope>
</reference>
<gene>
    <name evidence="16" type="ORF">EVOR1521_LOCUS8978</name>
</gene>
<keyword evidence="5 14" id="KW-0812">Transmembrane</keyword>
<feature type="transmembrane region" description="Helical" evidence="14">
    <location>
        <begin position="102"/>
        <end position="120"/>
    </location>
</feature>
<dbReference type="EMBL" id="CAUJNA010000791">
    <property type="protein sequence ID" value="CAJ1381230.1"/>
    <property type="molecule type" value="Genomic_DNA"/>
</dbReference>
<accession>A0AA36I7Q9</accession>
<sequence>MEYLTALGSEIRSLRGTVSSLQQENEELRNLLEQSTDTDANLSKTRTSFHSTSSSTKSEYVVPVSHEKAENRRMPMLLRLFSMEEDRLAVAEPAWRTRAAHFLELGPPAVIILNAVAIALDSDVITNETVSQVIGAVFTLLYLSEFLLKLTLLGWRGYFWDENWQWNWFDFLCLLCALLELVAVLIYVLGADAAPFLEDVAVMRVLRLGQLMRTVRVLKFKMFSELRQITMGIMNGCEVLFWAVVLLFAVIYVFGVLMRNLVGGTMAEFDNIPNSMFTLFRCFTDGCSAYDGAPLAERLRSIYGAPFTLGYVCVTMLVAVGIFNMIMAIFLENATASAQRRKQRELSEKADASEQAIRKAIVLLLDPSAAQRASVGRLSIASRLSGLVRGNSATWRTQHRCQDELFWRTQFEALRRSTSVDRKTFMQWLQLPEFLAILESADVDVSNKFDLFDVLDADMGGVLELDEVVTGLMKLRGPVSKADLVATRLQVRLLTQQMTQQMNSR</sequence>
<evidence type="ECO:0000256" key="10">
    <source>
        <dbReference type="ARBA" id="ARBA00023136"/>
    </source>
</evidence>
<evidence type="ECO:0000256" key="7">
    <source>
        <dbReference type="ARBA" id="ARBA00022882"/>
    </source>
</evidence>
<evidence type="ECO:0000259" key="15">
    <source>
        <dbReference type="Pfam" id="PF00520"/>
    </source>
</evidence>
<comment type="caution">
    <text evidence="16">The sequence shown here is derived from an EMBL/GenBank/DDBJ whole genome shotgun (WGS) entry which is preliminary data.</text>
</comment>
<dbReference type="Proteomes" id="UP001178507">
    <property type="component" value="Unassembled WGS sequence"/>
</dbReference>
<evidence type="ECO:0000256" key="5">
    <source>
        <dbReference type="ARBA" id="ARBA00022692"/>
    </source>
</evidence>
<dbReference type="Pfam" id="PF00520">
    <property type="entry name" value="Ion_trans"/>
    <property type="match status" value="1"/>
</dbReference>
<keyword evidence="17" id="KW-1185">Reference proteome</keyword>
<dbReference type="PANTHER" id="PTHR45628">
    <property type="entry name" value="VOLTAGE-DEPENDENT CALCIUM CHANNEL TYPE A SUBUNIT ALPHA-1"/>
    <property type="match status" value="1"/>
</dbReference>
<keyword evidence="12" id="KW-0407">Ion channel</keyword>
<evidence type="ECO:0000256" key="4">
    <source>
        <dbReference type="ARBA" id="ARBA00022673"/>
    </source>
</evidence>
<dbReference type="AlphaFoldDB" id="A0AA36I7Q9"/>
<feature type="transmembrane region" description="Helical" evidence="14">
    <location>
        <begin position="132"/>
        <end position="155"/>
    </location>
</feature>
<organism evidence="16 17">
    <name type="scientific">Effrenium voratum</name>
    <dbReference type="NCBI Taxonomy" id="2562239"/>
    <lineage>
        <taxon>Eukaryota</taxon>
        <taxon>Sar</taxon>
        <taxon>Alveolata</taxon>
        <taxon>Dinophyceae</taxon>
        <taxon>Suessiales</taxon>
        <taxon>Symbiodiniaceae</taxon>
        <taxon>Effrenium</taxon>
    </lineage>
</organism>
<evidence type="ECO:0000256" key="14">
    <source>
        <dbReference type="SAM" id="Phobius"/>
    </source>
</evidence>
<dbReference type="GO" id="GO:0005891">
    <property type="term" value="C:voltage-gated calcium channel complex"/>
    <property type="evidence" value="ECO:0007669"/>
    <property type="project" value="TreeGrafter"/>
</dbReference>
<keyword evidence="3" id="KW-0109">Calcium transport</keyword>
<proteinExistence type="predicted"/>
<dbReference type="GO" id="GO:0098703">
    <property type="term" value="P:calcium ion import across plasma membrane"/>
    <property type="evidence" value="ECO:0007669"/>
    <property type="project" value="TreeGrafter"/>
</dbReference>
<dbReference type="Gene3D" id="1.20.120.350">
    <property type="entry name" value="Voltage-gated potassium channels. Chain C"/>
    <property type="match status" value="1"/>
</dbReference>
<evidence type="ECO:0000256" key="3">
    <source>
        <dbReference type="ARBA" id="ARBA00022568"/>
    </source>
</evidence>
<comment type="subcellular location">
    <subcellularLocation>
        <location evidence="1">Membrane</location>
        <topology evidence="1">Multi-pass membrane protein</topology>
    </subcellularLocation>
</comment>
<keyword evidence="9" id="KW-0406">Ion transport</keyword>
<dbReference type="EMBL" id="CAUJNA010000791">
    <property type="protein sequence ID" value="CAJ1381231.1"/>
    <property type="molecule type" value="Genomic_DNA"/>
</dbReference>
<feature type="transmembrane region" description="Helical" evidence="14">
    <location>
        <begin position="167"/>
        <end position="189"/>
    </location>
</feature>
<dbReference type="InterPro" id="IPR027359">
    <property type="entry name" value="Volt_channel_dom_sf"/>
</dbReference>
<dbReference type="PROSITE" id="PS00018">
    <property type="entry name" value="EF_HAND_1"/>
    <property type="match status" value="1"/>
</dbReference>
<keyword evidence="8 14" id="KW-1133">Transmembrane helix</keyword>
<keyword evidence="11" id="KW-0325">Glycoprotein</keyword>
<evidence type="ECO:0000256" key="13">
    <source>
        <dbReference type="SAM" id="Coils"/>
    </source>
</evidence>
<evidence type="ECO:0000256" key="1">
    <source>
        <dbReference type="ARBA" id="ARBA00004141"/>
    </source>
</evidence>
<dbReference type="EMBL" id="CAUJNA010000791">
    <property type="protein sequence ID" value="CAJ1381229.1"/>
    <property type="molecule type" value="Genomic_DNA"/>
</dbReference>
<dbReference type="Gene3D" id="1.10.287.70">
    <property type="match status" value="1"/>
</dbReference>
<evidence type="ECO:0000313" key="17">
    <source>
        <dbReference type="Proteomes" id="UP001178507"/>
    </source>
</evidence>
<dbReference type="SUPFAM" id="SSF81324">
    <property type="entry name" value="Voltage-gated potassium channels"/>
    <property type="match status" value="1"/>
</dbReference>